<dbReference type="GO" id="GO:0006189">
    <property type="term" value="P:'de novo' IMP biosynthetic process"/>
    <property type="evidence" value="ECO:0007669"/>
    <property type="project" value="UniProtKB-UniRule"/>
</dbReference>
<evidence type="ECO:0000256" key="2">
    <source>
        <dbReference type="ARBA" id="ARBA00010190"/>
    </source>
</evidence>
<dbReference type="FunFam" id="3.30.470.20:FF:000015">
    <property type="entry name" value="Phosphoribosylaminoimidazole-succinocarboxamide synthase"/>
    <property type="match status" value="1"/>
</dbReference>
<evidence type="ECO:0000256" key="5">
    <source>
        <dbReference type="ARBA" id="ARBA00022755"/>
    </source>
</evidence>
<dbReference type="NCBIfam" id="TIGR00081">
    <property type="entry name" value="purC"/>
    <property type="match status" value="1"/>
</dbReference>
<evidence type="ECO:0000259" key="9">
    <source>
        <dbReference type="Pfam" id="PF01259"/>
    </source>
</evidence>
<proteinExistence type="inferred from homology"/>
<evidence type="ECO:0000256" key="4">
    <source>
        <dbReference type="ARBA" id="ARBA00022741"/>
    </source>
</evidence>
<comment type="pathway">
    <text evidence="1 8">Purine metabolism; IMP biosynthesis via de novo pathway; 5-amino-1-(5-phospho-D-ribosyl)imidazole-4-carboxamide from 5-amino-1-(5-phospho-D-ribosyl)imidazole-4-carboxylate: step 1/2.</text>
</comment>
<dbReference type="UniPathway" id="UPA00074">
    <property type="reaction ID" value="UER00131"/>
</dbReference>
<reference evidence="11" key="1">
    <citation type="submission" date="2016-10" db="EMBL/GenBank/DDBJ databases">
        <authorList>
            <person name="Varghese N."/>
            <person name="Submissions S."/>
        </authorList>
    </citation>
    <scope>NUCLEOTIDE SEQUENCE [LARGE SCALE GENOMIC DNA]</scope>
    <source>
        <strain evidence="11">DSM 8415</strain>
    </source>
</reference>
<dbReference type="Proteomes" id="UP000199411">
    <property type="component" value="Unassembled WGS sequence"/>
</dbReference>
<dbReference type="CDD" id="cd01414">
    <property type="entry name" value="SAICAR_synt_Sc"/>
    <property type="match status" value="1"/>
</dbReference>
<dbReference type="AlphaFoldDB" id="A0A1G6KJK7"/>
<evidence type="ECO:0000313" key="11">
    <source>
        <dbReference type="Proteomes" id="UP000199411"/>
    </source>
</evidence>
<evidence type="ECO:0000256" key="1">
    <source>
        <dbReference type="ARBA" id="ARBA00004672"/>
    </source>
</evidence>
<keyword evidence="11" id="KW-1185">Reference proteome</keyword>
<evidence type="ECO:0000256" key="3">
    <source>
        <dbReference type="ARBA" id="ARBA00022598"/>
    </source>
</evidence>
<evidence type="ECO:0000256" key="6">
    <source>
        <dbReference type="ARBA" id="ARBA00022840"/>
    </source>
</evidence>
<dbReference type="InterPro" id="IPR001636">
    <property type="entry name" value="SAICAR_synth"/>
</dbReference>
<keyword evidence="6 8" id="KW-0067">ATP-binding</keyword>
<dbReference type="EC" id="6.3.2.6" evidence="8"/>
<keyword evidence="4 8" id="KW-0547">Nucleotide-binding</keyword>
<dbReference type="GO" id="GO:0005524">
    <property type="term" value="F:ATP binding"/>
    <property type="evidence" value="ECO:0007669"/>
    <property type="project" value="UniProtKB-KW"/>
</dbReference>
<dbReference type="Gene3D" id="3.30.470.20">
    <property type="entry name" value="ATP-grasp fold, B domain"/>
    <property type="match status" value="1"/>
</dbReference>
<dbReference type="GO" id="GO:0004639">
    <property type="term" value="F:phosphoribosylaminoimidazolesuccinocarboxamide synthase activity"/>
    <property type="evidence" value="ECO:0007669"/>
    <property type="project" value="UniProtKB-UniRule"/>
</dbReference>
<protein>
    <recommendedName>
        <fullName evidence="8">Phosphoribosylaminoimidazole-succinocarboxamide synthase</fullName>
        <ecNumber evidence="8">6.3.2.6</ecNumber>
    </recommendedName>
    <alternativeName>
        <fullName evidence="8">SAICAR synthetase</fullName>
    </alternativeName>
</protein>
<organism evidence="10 11">
    <name type="scientific">Desulfurella multipotens</name>
    <dbReference type="NCBI Taxonomy" id="79269"/>
    <lineage>
        <taxon>Bacteria</taxon>
        <taxon>Pseudomonadati</taxon>
        <taxon>Campylobacterota</taxon>
        <taxon>Desulfurellia</taxon>
        <taxon>Desulfurellales</taxon>
        <taxon>Desulfurellaceae</taxon>
        <taxon>Desulfurella</taxon>
    </lineage>
</organism>
<name>A0A1G6KJK7_9BACT</name>
<dbReference type="Gene3D" id="3.30.200.20">
    <property type="entry name" value="Phosphorylase Kinase, domain 1"/>
    <property type="match status" value="1"/>
</dbReference>
<comment type="similarity">
    <text evidence="2 8">Belongs to the SAICAR synthetase family.</text>
</comment>
<dbReference type="Pfam" id="PF01259">
    <property type="entry name" value="SAICAR_synt"/>
    <property type="match status" value="1"/>
</dbReference>
<dbReference type="PANTHER" id="PTHR43700:SF1">
    <property type="entry name" value="PHOSPHORIBOSYLAMINOIMIDAZOLE-SUCCINOCARBOXAMIDE SYNTHASE"/>
    <property type="match status" value="1"/>
</dbReference>
<dbReference type="InterPro" id="IPR018236">
    <property type="entry name" value="SAICAR_synthetase_CS"/>
</dbReference>
<dbReference type="PANTHER" id="PTHR43700">
    <property type="entry name" value="PHOSPHORIBOSYLAMINOIMIDAZOLE-SUCCINOCARBOXAMIDE SYNTHASE"/>
    <property type="match status" value="1"/>
</dbReference>
<dbReference type="InterPro" id="IPR028923">
    <property type="entry name" value="SAICAR_synt/ADE2_N"/>
</dbReference>
<sequence>MSEVVLETNLGGVNLLKRGKVRDVYEIDEKLLIVATDRISAFDVILPNGIPGKGEVLTQISLFWFDKTKNIIQNHIITADINEYPSQLKQYIKLLQKRSMLVKKTEPILIECIVRGYISGSGWLEYKQTGKICGIELPKNLKESQKLPEPIFTPSTKAESGHDQNITFEQMSNMIGNDIASQIKDISLKIYDKASQYALEKGIIIADTKMEFGFYNGKLMLIDELLTPDSSRFWLVETYKEGQPQDSFDKQIVRDYLLTLDWNKTYPGPVLPDNIVEKTAKRYKEILEMLTL</sequence>
<feature type="domain" description="SAICAR synthetase/ADE2 N-terminal" evidence="9">
    <location>
        <begin position="16"/>
        <end position="265"/>
    </location>
</feature>
<dbReference type="GO" id="GO:0005737">
    <property type="term" value="C:cytoplasm"/>
    <property type="evidence" value="ECO:0007669"/>
    <property type="project" value="TreeGrafter"/>
</dbReference>
<evidence type="ECO:0000313" key="10">
    <source>
        <dbReference type="EMBL" id="SDC31153.1"/>
    </source>
</evidence>
<keyword evidence="3 8" id="KW-0436">Ligase</keyword>
<keyword evidence="5 8" id="KW-0658">Purine biosynthesis</keyword>
<dbReference type="HAMAP" id="MF_00137">
    <property type="entry name" value="SAICAR_synth"/>
    <property type="match status" value="1"/>
</dbReference>
<dbReference type="PROSITE" id="PS01057">
    <property type="entry name" value="SAICAR_SYNTHETASE_1"/>
    <property type="match status" value="1"/>
</dbReference>
<dbReference type="NCBIfam" id="NF010568">
    <property type="entry name" value="PRK13961.1"/>
    <property type="match status" value="1"/>
</dbReference>
<evidence type="ECO:0000256" key="8">
    <source>
        <dbReference type="HAMAP-Rule" id="MF_00137"/>
    </source>
</evidence>
<comment type="catalytic activity">
    <reaction evidence="7 8">
        <text>5-amino-1-(5-phospho-D-ribosyl)imidazole-4-carboxylate + L-aspartate + ATP = (2S)-2-[5-amino-1-(5-phospho-beta-D-ribosyl)imidazole-4-carboxamido]succinate + ADP + phosphate + 2 H(+)</text>
        <dbReference type="Rhea" id="RHEA:22628"/>
        <dbReference type="ChEBI" id="CHEBI:15378"/>
        <dbReference type="ChEBI" id="CHEBI:29991"/>
        <dbReference type="ChEBI" id="CHEBI:30616"/>
        <dbReference type="ChEBI" id="CHEBI:43474"/>
        <dbReference type="ChEBI" id="CHEBI:58443"/>
        <dbReference type="ChEBI" id="CHEBI:77657"/>
        <dbReference type="ChEBI" id="CHEBI:456216"/>
        <dbReference type="EC" id="6.3.2.6"/>
    </reaction>
</comment>
<evidence type="ECO:0000256" key="7">
    <source>
        <dbReference type="ARBA" id="ARBA00048475"/>
    </source>
</evidence>
<gene>
    <name evidence="8" type="primary">purC</name>
    <name evidence="10" type="ORF">SAMN05660835_00613</name>
</gene>
<dbReference type="OrthoDB" id="9801549at2"/>
<accession>A0A1G6KJK7</accession>
<dbReference type="EMBL" id="FMYU01000004">
    <property type="protein sequence ID" value="SDC31153.1"/>
    <property type="molecule type" value="Genomic_DNA"/>
</dbReference>
<dbReference type="SUPFAM" id="SSF56104">
    <property type="entry name" value="SAICAR synthase-like"/>
    <property type="match status" value="1"/>
</dbReference>
<dbReference type="RefSeq" id="WP_092128078.1">
    <property type="nucleotide sequence ID" value="NZ_FMYU01000004.1"/>
</dbReference>